<comment type="caution">
    <text evidence="1">The sequence shown here is derived from an EMBL/GenBank/DDBJ whole genome shotgun (WGS) entry which is preliminary data.</text>
</comment>
<evidence type="ECO:0000313" key="1">
    <source>
        <dbReference type="EMBL" id="KAF7722098.1"/>
    </source>
</evidence>
<proteinExistence type="predicted"/>
<protein>
    <submittedName>
        <fullName evidence="1">Uncharacterized protein</fullName>
    </submittedName>
</protein>
<evidence type="ECO:0000313" key="2">
    <source>
        <dbReference type="Proteomes" id="UP000605846"/>
    </source>
</evidence>
<dbReference type="Proteomes" id="UP000605846">
    <property type="component" value="Unassembled WGS sequence"/>
</dbReference>
<name>A0A8H7BLF2_9FUNG</name>
<accession>A0A8H7BLF2</accession>
<keyword evidence="2" id="KW-1185">Reference proteome</keyword>
<organism evidence="1 2">
    <name type="scientific">Apophysomyces ossiformis</name>
    <dbReference type="NCBI Taxonomy" id="679940"/>
    <lineage>
        <taxon>Eukaryota</taxon>
        <taxon>Fungi</taxon>
        <taxon>Fungi incertae sedis</taxon>
        <taxon>Mucoromycota</taxon>
        <taxon>Mucoromycotina</taxon>
        <taxon>Mucoromycetes</taxon>
        <taxon>Mucorales</taxon>
        <taxon>Mucorineae</taxon>
        <taxon>Mucoraceae</taxon>
        <taxon>Apophysomyces</taxon>
    </lineage>
</organism>
<dbReference type="EMBL" id="JABAYA010000214">
    <property type="protein sequence ID" value="KAF7722098.1"/>
    <property type="molecule type" value="Genomic_DNA"/>
</dbReference>
<sequence>MSEIVLLDTRSDLNNIDCISIPFDENVPKYYAISYRWGILPEWKVQTPNYVASITSIPRGNLIKLCGILRGKHITEAEIVCAVDVLCFIGNLQTASRVMELFDRRSNDAATFILKVIQEWACRCWVISERVIGVKHNKLDIIALTANGADLPCQQWKKILPIDWNINFSQATLIDAVINSKSTKYVDRLYAILPNTRYKDAVRKLVDEGATINSMMDLKMALFDILDTEGKVILLSRMLLKHRDLRHVLPLFAKEERFQFPVAGNPNETYVSYIETTIHEGKRGLKVWAPYMFRLLQQIGSRSAKLSDIRDESVVYILLKESCLSHYFRIQCILVGSIWKVGNVQEIESPEEENYQRGEFVFF</sequence>
<reference evidence="1" key="1">
    <citation type="submission" date="2020-01" db="EMBL/GenBank/DDBJ databases">
        <title>Genome Sequencing of Three Apophysomyces-Like Fungal Strains Confirms a Novel Fungal Genus in the Mucoromycota with divergent Burkholderia-like Endosymbiotic Bacteria.</title>
        <authorList>
            <person name="Stajich J.E."/>
            <person name="Macias A.M."/>
            <person name="Carter-House D."/>
            <person name="Lovett B."/>
            <person name="Kasson L.R."/>
            <person name="Berry K."/>
            <person name="Grigoriev I."/>
            <person name="Chang Y."/>
            <person name="Spatafora J."/>
            <person name="Kasson M.T."/>
        </authorList>
    </citation>
    <scope>NUCLEOTIDE SEQUENCE</scope>
    <source>
        <strain evidence="1">NRRL A-21654</strain>
    </source>
</reference>
<gene>
    <name evidence="1" type="ORF">EC973_003713</name>
</gene>
<dbReference type="OrthoDB" id="2301985at2759"/>
<dbReference type="AlphaFoldDB" id="A0A8H7BLF2"/>